<evidence type="ECO:0000313" key="8">
    <source>
        <dbReference type="Proteomes" id="UP000190774"/>
    </source>
</evidence>
<feature type="transmembrane region" description="Helical" evidence="6">
    <location>
        <begin position="107"/>
        <end position="130"/>
    </location>
</feature>
<keyword evidence="3 6" id="KW-0812">Transmembrane</keyword>
<dbReference type="PANTHER" id="PTHR11101:SF80">
    <property type="entry name" value="PHOSPHATE TRANSPORTER"/>
    <property type="match status" value="1"/>
</dbReference>
<comment type="similarity">
    <text evidence="6">Belongs to the inorganic phosphate transporter (PiT) (TC 2.A.20) family.</text>
</comment>
<feature type="transmembrane region" description="Helical" evidence="6">
    <location>
        <begin position="151"/>
        <end position="177"/>
    </location>
</feature>
<proteinExistence type="inferred from homology"/>
<gene>
    <name evidence="7" type="ORF">SAMN02745166_03752</name>
</gene>
<dbReference type="GO" id="GO:0035435">
    <property type="term" value="P:phosphate ion transmembrane transport"/>
    <property type="evidence" value="ECO:0007669"/>
    <property type="project" value="TreeGrafter"/>
</dbReference>
<evidence type="ECO:0000256" key="4">
    <source>
        <dbReference type="ARBA" id="ARBA00022989"/>
    </source>
</evidence>
<keyword evidence="4 6" id="KW-1133">Transmembrane helix</keyword>
<dbReference type="InterPro" id="IPR001204">
    <property type="entry name" value="Phos_transporter"/>
</dbReference>
<dbReference type="PANTHER" id="PTHR11101">
    <property type="entry name" value="PHOSPHATE TRANSPORTER"/>
    <property type="match status" value="1"/>
</dbReference>
<organism evidence="7 8">
    <name type="scientific">Prosthecobacter debontii</name>
    <dbReference type="NCBI Taxonomy" id="48467"/>
    <lineage>
        <taxon>Bacteria</taxon>
        <taxon>Pseudomonadati</taxon>
        <taxon>Verrucomicrobiota</taxon>
        <taxon>Verrucomicrobiia</taxon>
        <taxon>Verrucomicrobiales</taxon>
        <taxon>Verrucomicrobiaceae</taxon>
        <taxon>Prosthecobacter</taxon>
    </lineage>
</organism>
<evidence type="ECO:0000256" key="1">
    <source>
        <dbReference type="ARBA" id="ARBA00004141"/>
    </source>
</evidence>
<dbReference type="Proteomes" id="UP000190774">
    <property type="component" value="Unassembled WGS sequence"/>
</dbReference>
<protein>
    <recommendedName>
        <fullName evidence="6">Phosphate transporter</fullName>
    </recommendedName>
</protein>
<name>A0A1T4YMZ5_9BACT</name>
<keyword evidence="2 6" id="KW-0813">Transport</keyword>
<accession>A0A1T4YMZ5</accession>
<keyword evidence="5 6" id="KW-0472">Membrane</keyword>
<dbReference type="RefSeq" id="WP_245846564.1">
    <property type="nucleotide sequence ID" value="NZ_FUYE01000014.1"/>
</dbReference>
<dbReference type="GO" id="GO:0005315">
    <property type="term" value="F:phosphate transmembrane transporter activity"/>
    <property type="evidence" value="ECO:0007669"/>
    <property type="project" value="InterPro"/>
</dbReference>
<sequence length="363" mass="38778">MTSALLLLLVVLLVVLAFEYINGFHDTANAIATVVSTKVLTPRQALALAAMANLIGAFSGTAVAKTIGSGLVDVAHVTTTTILCAMLGGIIWNLVTWYFGLPSSSSHALIGGLCGATLASAHGNWHVLIWSKAKVDAKTGAVTMDGLFHKVVIPMITSPILGFIVGFIVMGFLFWLIRNWRPRLINSLFAKLQIVSAAGMGFSHGLADAQKTMGVIALTLFTATSAGTLDSAPGFLSFLRTPTFEVATWVKITCALVMAAGTWAGGWRIIKTLGHKMVKMKPVHGFAAETTAAAILYATGHMGMPVSTTHVITTSIMGVGAAKRWNSIRWSLVERIVWAWVMTIPVTALLSYVIYRVIYRFVG</sequence>
<evidence type="ECO:0000313" key="7">
    <source>
        <dbReference type="EMBL" id="SKB03053.1"/>
    </source>
</evidence>
<evidence type="ECO:0000256" key="3">
    <source>
        <dbReference type="ARBA" id="ARBA00022692"/>
    </source>
</evidence>
<reference evidence="8" key="1">
    <citation type="submission" date="2017-02" db="EMBL/GenBank/DDBJ databases">
        <authorList>
            <person name="Varghese N."/>
            <person name="Submissions S."/>
        </authorList>
    </citation>
    <scope>NUCLEOTIDE SEQUENCE [LARGE SCALE GENOMIC DNA]</scope>
    <source>
        <strain evidence="8">ATCC 700200</strain>
    </source>
</reference>
<evidence type="ECO:0000256" key="5">
    <source>
        <dbReference type="ARBA" id="ARBA00023136"/>
    </source>
</evidence>
<evidence type="ECO:0000256" key="2">
    <source>
        <dbReference type="ARBA" id="ARBA00022448"/>
    </source>
</evidence>
<feature type="transmembrane region" description="Helical" evidence="6">
    <location>
        <begin position="337"/>
        <end position="358"/>
    </location>
</feature>
<dbReference type="AlphaFoldDB" id="A0A1T4YMZ5"/>
<feature type="transmembrane region" description="Helical" evidence="6">
    <location>
        <begin position="45"/>
        <end position="64"/>
    </location>
</feature>
<dbReference type="Pfam" id="PF01384">
    <property type="entry name" value="PHO4"/>
    <property type="match status" value="1"/>
</dbReference>
<keyword evidence="8" id="KW-1185">Reference proteome</keyword>
<evidence type="ECO:0000256" key="6">
    <source>
        <dbReference type="RuleBase" id="RU363058"/>
    </source>
</evidence>
<dbReference type="STRING" id="48467.SAMN02745166_03752"/>
<dbReference type="GO" id="GO:0016020">
    <property type="term" value="C:membrane"/>
    <property type="evidence" value="ECO:0007669"/>
    <property type="project" value="UniProtKB-SubCell"/>
</dbReference>
<feature type="transmembrane region" description="Helical" evidence="6">
    <location>
        <begin position="183"/>
        <end position="203"/>
    </location>
</feature>
<comment type="subcellular location">
    <subcellularLocation>
        <location evidence="1 6">Membrane</location>
        <topology evidence="1 6">Multi-pass membrane protein</topology>
    </subcellularLocation>
</comment>
<feature type="transmembrane region" description="Helical" evidence="6">
    <location>
        <begin position="248"/>
        <end position="270"/>
    </location>
</feature>
<keyword evidence="6" id="KW-0592">Phosphate transport</keyword>
<feature type="transmembrane region" description="Helical" evidence="6">
    <location>
        <begin position="71"/>
        <end position="95"/>
    </location>
</feature>
<dbReference type="EMBL" id="FUYE01000014">
    <property type="protein sequence ID" value="SKB03053.1"/>
    <property type="molecule type" value="Genomic_DNA"/>
</dbReference>